<dbReference type="Proteomes" id="UP000321776">
    <property type="component" value="Unassembled WGS sequence"/>
</dbReference>
<proteinExistence type="predicted"/>
<dbReference type="AlphaFoldDB" id="A0A5C6VHM7"/>
<reference evidence="2 3" key="1">
    <citation type="journal article" date="2018" name="Int. J. Syst. Evol. Microbiol.">
        <title>Paraburkholderia azotifigens sp. nov., a nitrogen-fixing bacterium isolated from paddy soil.</title>
        <authorList>
            <person name="Choi G.M."/>
            <person name="Im W.T."/>
        </authorList>
    </citation>
    <scope>NUCLEOTIDE SEQUENCE [LARGE SCALE GENOMIC DNA]</scope>
    <source>
        <strain evidence="2 3">NF 2-5-3</strain>
    </source>
</reference>
<dbReference type="Proteomes" id="UP001481677">
    <property type="component" value="Unassembled WGS sequence"/>
</dbReference>
<evidence type="ECO:0000313" key="4">
    <source>
        <dbReference type="Proteomes" id="UP001481677"/>
    </source>
</evidence>
<protein>
    <submittedName>
        <fullName evidence="2">Uncharacterized protein</fullName>
    </submittedName>
</protein>
<dbReference type="EMBL" id="VOQS01000003">
    <property type="protein sequence ID" value="TXC84430.1"/>
    <property type="molecule type" value="Genomic_DNA"/>
</dbReference>
<organism evidence="2 3">
    <name type="scientific">Paraburkholderia azotifigens</name>
    <dbReference type="NCBI Taxonomy" id="2057004"/>
    <lineage>
        <taxon>Bacteria</taxon>
        <taxon>Pseudomonadati</taxon>
        <taxon>Pseudomonadota</taxon>
        <taxon>Betaproteobacteria</taxon>
        <taxon>Burkholderiales</taxon>
        <taxon>Burkholderiaceae</taxon>
        <taxon>Paraburkholderia</taxon>
    </lineage>
</organism>
<comment type="caution">
    <text evidence="2">The sequence shown here is derived from an EMBL/GenBank/DDBJ whole genome shotgun (WGS) entry which is preliminary data.</text>
</comment>
<name>A0A5C6VHM7_9BURK</name>
<keyword evidence="4" id="KW-1185">Reference proteome</keyword>
<reference evidence="2" key="2">
    <citation type="submission" date="2019-08" db="EMBL/GenBank/DDBJ databases">
        <authorList>
            <person name="Im W.-T."/>
        </authorList>
    </citation>
    <scope>NUCLEOTIDE SEQUENCE</scope>
    <source>
        <strain evidence="2">NF 2-5-3</strain>
    </source>
</reference>
<dbReference type="EMBL" id="JAZHGA010000025">
    <property type="protein sequence ID" value="MEM5343610.1"/>
    <property type="molecule type" value="Genomic_DNA"/>
</dbReference>
<evidence type="ECO:0000313" key="3">
    <source>
        <dbReference type="Proteomes" id="UP000321776"/>
    </source>
</evidence>
<reference evidence="1 4" key="3">
    <citation type="submission" date="2024-01" db="EMBL/GenBank/DDBJ databases">
        <title>The diversity of rhizobia nodulating Mimosa spp. in eleven states of Brazil covering several biomes is determined by host plant, location, and edaphic factors.</title>
        <authorList>
            <person name="Rouws L."/>
            <person name="Barauna A."/>
            <person name="Beukes C."/>
            <person name="De Faria S.M."/>
            <person name="Gross E."/>
            <person name="Dos Reis Junior F.B."/>
            <person name="Simon M."/>
            <person name="Maluk M."/>
            <person name="Odee D.W."/>
            <person name="Kenicer G."/>
            <person name="Young J.P.W."/>
            <person name="Reis V.M."/>
            <person name="Zilli J."/>
            <person name="James E.K."/>
        </authorList>
    </citation>
    <scope>NUCLEOTIDE SEQUENCE [LARGE SCALE GENOMIC DNA]</scope>
    <source>
        <strain evidence="1 4">JPY530</strain>
    </source>
</reference>
<gene>
    <name evidence="2" type="ORF">FRZ40_29555</name>
    <name evidence="1" type="ORF">V4C56_28800</name>
</gene>
<evidence type="ECO:0000313" key="2">
    <source>
        <dbReference type="EMBL" id="TXC84430.1"/>
    </source>
</evidence>
<accession>A0A5C6VHM7</accession>
<dbReference type="RefSeq" id="WP_147236469.1">
    <property type="nucleotide sequence ID" value="NZ_JAZHFZ010000027.1"/>
</dbReference>
<evidence type="ECO:0000313" key="1">
    <source>
        <dbReference type="EMBL" id="MEM5343610.1"/>
    </source>
</evidence>
<sequence length="163" mass="18104">MNRLPDFAAPLEICQAELAEPIRLTELAEDWRRDLNALESRSIRRDRDAIRRVEAALAQSGDSYAFTSALQAAMRAYANETLSIWGDAALNTAQRQAELIDELTRLSGAWRLFWFAPLQKLPGAEAPLGSFSAWLRACQDEMLSVVRSTPTQSRTPAHTAMGA</sequence>